<proteinExistence type="inferred from homology"/>
<dbReference type="GO" id="GO:0003978">
    <property type="term" value="F:UDP-glucose 4-epimerase activity"/>
    <property type="evidence" value="ECO:0007669"/>
    <property type="project" value="UniProtKB-EC"/>
</dbReference>
<dbReference type="Proteomes" id="UP000603865">
    <property type="component" value="Unassembled WGS sequence"/>
</dbReference>
<dbReference type="Gene3D" id="3.90.25.10">
    <property type="entry name" value="UDP-galactose 4-epimerase, domain 1"/>
    <property type="match status" value="1"/>
</dbReference>
<comment type="pathway">
    <text evidence="3">Carbohydrate metabolism; galactose metabolism.</text>
</comment>
<comment type="similarity">
    <text evidence="4">Belongs to the NAD(P)-dependent epimerase/dehydratase family.</text>
</comment>
<evidence type="ECO:0000256" key="2">
    <source>
        <dbReference type="ARBA" id="ARBA00001911"/>
    </source>
</evidence>
<keyword evidence="8" id="KW-0119">Carbohydrate metabolism</keyword>
<evidence type="ECO:0000256" key="11">
    <source>
        <dbReference type="ARBA" id="ARBA00033067"/>
    </source>
</evidence>
<dbReference type="InterPro" id="IPR036291">
    <property type="entry name" value="NAD(P)-bd_dom_sf"/>
</dbReference>
<evidence type="ECO:0000256" key="1">
    <source>
        <dbReference type="ARBA" id="ARBA00000083"/>
    </source>
</evidence>
<comment type="catalytic activity">
    <reaction evidence="1">
        <text>UDP-alpha-D-glucose = UDP-alpha-D-galactose</text>
        <dbReference type="Rhea" id="RHEA:22168"/>
        <dbReference type="ChEBI" id="CHEBI:58885"/>
        <dbReference type="ChEBI" id="CHEBI:66914"/>
        <dbReference type="EC" id="5.1.3.2"/>
    </reaction>
</comment>
<evidence type="ECO:0000256" key="4">
    <source>
        <dbReference type="ARBA" id="ARBA00007637"/>
    </source>
</evidence>
<dbReference type="EMBL" id="BMQL01000012">
    <property type="protein sequence ID" value="GGR10719.1"/>
    <property type="molecule type" value="Genomic_DNA"/>
</dbReference>
<evidence type="ECO:0000256" key="6">
    <source>
        <dbReference type="ARBA" id="ARBA00018569"/>
    </source>
</evidence>
<dbReference type="Pfam" id="PF01370">
    <property type="entry name" value="Epimerase"/>
    <property type="match status" value="1"/>
</dbReference>
<evidence type="ECO:0000256" key="10">
    <source>
        <dbReference type="ARBA" id="ARBA00031367"/>
    </source>
</evidence>
<evidence type="ECO:0000256" key="3">
    <source>
        <dbReference type="ARBA" id="ARBA00004947"/>
    </source>
</evidence>
<dbReference type="EC" id="5.1.3.2" evidence="5"/>
<evidence type="ECO:0000313" key="13">
    <source>
        <dbReference type="EMBL" id="GGR10719.1"/>
    </source>
</evidence>
<dbReference type="Gene3D" id="3.40.50.720">
    <property type="entry name" value="NAD(P)-binding Rossmann-like Domain"/>
    <property type="match status" value="1"/>
</dbReference>
<evidence type="ECO:0000313" key="14">
    <source>
        <dbReference type="Proteomes" id="UP000603865"/>
    </source>
</evidence>
<keyword evidence="7" id="KW-0520">NAD</keyword>
<keyword evidence="14" id="KW-1185">Reference proteome</keyword>
<evidence type="ECO:0000256" key="8">
    <source>
        <dbReference type="ARBA" id="ARBA00023144"/>
    </source>
</evidence>
<reference evidence="13" key="2">
    <citation type="submission" date="2020-09" db="EMBL/GenBank/DDBJ databases">
        <authorList>
            <person name="Sun Q."/>
            <person name="Ohkuma M."/>
        </authorList>
    </citation>
    <scope>NUCLEOTIDE SEQUENCE</scope>
    <source>
        <strain evidence="13">JCM 31311</strain>
    </source>
</reference>
<accession>A0A918F5H9</accession>
<gene>
    <name evidence="13" type="primary">galE</name>
    <name evidence="13" type="ORF">GCM10008957_24300</name>
</gene>
<feature type="domain" description="NAD-dependent epimerase/dehydratase" evidence="12">
    <location>
        <begin position="17"/>
        <end position="218"/>
    </location>
</feature>
<comment type="cofactor">
    <cofactor evidence="2">
        <name>NAD(+)</name>
        <dbReference type="ChEBI" id="CHEBI:57540"/>
    </cofactor>
</comment>
<reference evidence="13" key="1">
    <citation type="journal article" date="2014" name="Int. J. Syst. Evol. Microbiol.">
        <title>Complete genome sequence of Corynebacterium casei LMG S-19264T (=DSM 44701T), isolated from a smear-ripened cheese.</title>
        <authorList>
            <consortium name="US DOE Joint Genome Institute (JGI-PGF)"/>
            <person name="Walter F."/>
            <person name="Albersmeier A."/>
            <person name="Kalinowski J."/>
            <person name="Ruckert C."/>
        </authorList>
    </citation>
    <scope>NUCLEOTIDE SEQUENCE</scope>
    <source>
        <strain evidence="13">JCM 31311</strain>
    </source>
</reference>
<protein>
    <recommendedName>
        <fullName evidence="6">UDP-glucose 4-epimerase</fullName>
        <ecNumber evidence="5">5.1.3.2</ecNumber>
    </recommendedName>
    <alternativeName>
        <fullName evidence="11">Galactowaldenase</fullName>
    </alternativeName>
    <alternativeName>
        <fullName evidence="10">UDP-galactose 4-epimerase</fullName>
    </alternativeName>
</protein>
<dbReference type="InterPro" id="IPR001509">
    <property type="entry name" value="Epimerase_deHydtase"/>
</dbReference>
<keyword evidence="9" id="KW-0413">Isomerase</keyword>
<evidence type="ECO:0000256" key="7">
    <source>
        <dbReference type="ARBA" id="ARBA00023027"/>
    </source>
</evidence>
<dbReference type="AlphaFoldDB" id="A0A918F5H9"/>
<evidence type="ECO:0000259" key="12">
    <source>
        <dbReference type="Pfam" id="PF01370"/>
    </source>
</evidence>
<sequence>MLDSLVTGSPDFVANRIFYKGDIADQGLLRRLFQEHPDIAATLHFAARVILPESVEQPALYYRENVMKSLTLFENLLALGQQRVVFSSSASVYDTVADFRVTEDSPLNPSSPYARSKWMMEQILEDLCIASASHPPGLRALALRYFNPIGADPKERSGPYQQQPTHLLGRLLSAAQSGTPFSITGTDYVTRDGTGLRDYIHVWDLALAHVAAVEQFDQVFLKASSEQQPAVRFLTINLGTGNGVTVREFVRAFQEAVDVPLQVTEAPRRPGDGAGAYADISRAHTLLGWRPTLSVTQGIASALNWARRPRTVRS</sequence>
<dbReference type="GO" id="GO:0005829">
    <property type="term" value="C:cytosol"/>
    <property type="evidence" value="ECO:0007669"/>
    <property type="project" value="TreeGrafter"/>
</dbReference>
<evidence type="ECO:0000256" key="5">
    <source>
        <dbReference type="ARBA" id="ARBA00013189"/>
    </source>
</evidence>
<dbReference type="PANTHER" id="PTHR43725:SF47">
    <property type="entry name" value="UDP-GLUCOSE 4-EPIMERASE"/>
    <property type="match status" value="1"/>
</dbReference>
<dbReference type="PANTHER" id="PTHR43725">
    <property type="entry name" value="UDP-GLUCOSE 4-EPIMERASE"/>
    <property type="match status" value="1"/>
</dbReference>
<dbReference type="GO" id="GO:0006012">
    <property type="term" value="P:galactose metabolic process"/>
    <property type="evidence" value="ECO:0007669"/>
    <property type="project" value="UniProtKB-KW"/>
</dbReference>
<comment type="caution">
    <text evidence="13">The sequence shown here is derived from an EMBL/GenBank/DDBJ whole genome shotgun (WGS) entry which is preliminary data.</text>
</comment>
<name>A0A918F5H9_9DEIO</name>
<dbReference type="SUPFAM" id="SSF51735">
    <property type="entry name" value="NAD(P)-binding Rossmann-fold domains"/>
    <property type="match status" value="1"/>
</dbReference>
<evidence type="ECO:0000256" key="9">
    <source>
        <dbReference type="ARBA" id="ARBA00023235"/>
    </source>
</evidence>
<keyword evidence="8" id="KW-0299">Galactose metabolism</keyword>
<organism evidence="13 14">
    <name type="scientific">Deinococcus ruber</name>
    <dbReference type="NCBI Taxonomy" id="1848197"/>
    <lineage>
        <taxon>Bacteria</taxon>
        <taxon>Thermotogati</taxon>
        <taxon>Deinococcota</taxon>
        <taxon>Deinococci</taxon>
        <taxon>Deinococcales</taxon>
        <taxon>Deinococcaceae</taxon>
        <taxon>Deinococcus</taxon>
    </lineage>
</organism>